<evidence type="ECO:0000256" key="6">
    <source>
        <dbReference type="ARBA" id="ARBA00022660"/>
    </source>
</evidence>
<keyword evidence="9" id="KW-0249">Electron transport</keyword>
<evidence type="ECO:0000256" key="14">
    <source>
        <dbReference type="ARBA" id="ARBA00031019"/>
    </source>
</evidence>
<evidence type="ECO:0000256" key="9">
    <source>
        <dbReference type="ARBA" id="ARBA00022982"/>
    </source>
</evidence>
<comment type="subcellular location">
    <subcellularLocation>
        <location evidence="1">Mitochondrion membrane</location>
        <topology evidence="1">Multi-pass membrane protein</topology>
    </subcellularLocation>
</comment>
<evidence type="ECO:0000256" key="2">
    <source>
        <dbReference type="ARBA" id="ARBA00005698"/>
    </source>
</evidence>
<evidence type="ECO:0000313" key="17">
    <source>
        <dbReference type="EMBL" id="AXS65938.1"/>
    </source>
</evidence>
<organism evidence="17">
    <name type="scientific">Curculionoidea sp. 19 KM-2017</name>
    <dbReference type="NCBI Taxonomy" id="2219402"/>
    <lineage>
        <taxon>Eukaryota</taxon>
        <taxon>Metazoa</taxon>
        <taxon>Ecdysozoa</taxon>
        <taxon>Arthropoda</taxon>
        <taxon>Hexapoda</taxon>
        <taxon>Insecta</taxon>
        <taxon>Pterygota</taxon>
        <taxon>Neoptera</taxon>
        <taxon>Endopterygota</taxon>
        <taxon>Coleoptera</taxon>
        <taxon>Polyphaga</taxon>
        <taxon>Cucujiformia</taxon>
    </lineage>
</organism>
<feature type="transmembrane region" description="Helical" evidence="16">
    <location>
        <begin position="137"/>
        <end position="156"/>
    </location>
</feature>
<dbReference type="PANTHER" id="PTHR11435">
    <property type="entry name" value="NADH UBIQUINONE OXIDOREDUCTASE SUBUNIT ND6"/>
    <property type="match status" value="1"/>
</dbReference>
<evidence type="ECO:0000256" key="16">
    <source>
        <dbReference type="SAM" id="Phobius"/>
    </source>
</evidence>
<reference evidence="17" key="1">
    <citation type="journal article" date="2018" name="J. ISSAAS">
        <title>The contribution of mitochondrial metagenomics to large-scale data mining and phylogenetic analysis of Coleoptera.</title>
        <authorList>
            <person name="Miller K."/>
            <person name="Linard B."/>
            <person name="Motyka M."/>
            <person name="Bocek M."/>
            <person name="Vogler A.P."/>
        </authorList>
    </citation>
    <scope>NUCLEOTIDE SEQUENCE</scope>
</reference>
<evidence type="ECO:0000256" key="12">
    <source>
        <dbReference type="ARBA" id="ARBA00023128"/>
    </source>
</evidence>
<dbReference type="GO" id="GO:0008137">
    <property type="term" value="F:NADH dehydrogenase (ubiquinone) activity"/>
    <property type="evidence" value="ECO:0007669"/>
    <property type="project" value="UniProtKB-EC"/>
</dbReference>
<dbReference type="EC" id="7.1.1.2" evidence="3"/>
<gene>
    <name evidence="17" type="primary">nad6</name>
</gene>
<protein>
    <recommendedName>
        <fullName evidence="4">NADH-ubiquinone oxidoreductase chain 6</fullName>
        <ecNumber evidence="3">7.1.1.2</ecNumber>
    </recommendedName>
    <alternativeName>
        <fullName evidence="14">NADH dehydrogenase subunit 6</fullName>
    </alternativeName>
</protein>
<feature type="transmembrane region" description="Helical" evidence="16">
    <location>
        <begin position="49"/>
        <end position="72"/>
    </location>
</feature>
<keyword evidence="7 16" id="KW-0812">Transmembrane</keyword>
<keyword evidence="10 16" id="KW-1133">Transmembrane helix</keyword>
<sequence>MFMMILFMNILFSIMFSTLNHPLSLGAILLIQTLLISMSTSFLNMNFWFGYILMLIMIGGMMIMFIYMTSIASNEKFSLPKNKLMILIFISMLTMIFYPWFSDYFVSYMPLMMQPMNSMLEIKFILNKFFSFPNLKFMMMMMIYLLITLIAIVKITSKNKGPFRQK</sequence>
<dbReference type="GO" id="GO:0031966">
    <property type="term" value="C:mitochondrial membrane"/>
    <property type="evidence" value="ECO:0007669"/>
    <property type="project" value="UniProtKB-SubCell"/>
</dbReference>
<keyword evidence="5" id="KW-0813">Transport</keyword>
<dbReference type="PANTHER" id="PTHR11435:SF1">
    <property type="entry name" value="NADH-UBIQUINONE OXIDOREDUCTASE CHAIN 6"/>
    <property type="match status" value="1"/>
</dbReference>
<geneLocation type="mitochondrion" evidence="17"/>
<proteinExistence type="inferred from homology"/>
<evidence type="ECO:0000256" key="13">
    <source>
        <dbReference type="ARBA" id="ARBA00023136"/>
    </source>
</evidence>
<keyword evidence="8" id="KW-1278">Translocase</keyword>
<keyword evidence="6" id="KW-0679">Respiratory chain</keyword>
<keyword evidence="13 16" id="KW-0472">Membrane</keyword>
<evidence type="ECO:0000256" key="15">
    <source>
        <dbReference type="ARBA" id="ARBA00049551"/>
    </source>
</evidence>
<evidence type="ECO:0000256" key="1">
    <source>
        <dbReference type="ARBA" id="ARBA00004225"/>
    </source>
</evidence>
<evidence type="ECO:0000256" key="3">
    <source>
        <dbReference type="ARBA" id="ARBA00012944"/>
    </source>
</evidence>
<dbReference type="EMBL" id="MG193454">
    <property type="protein sequence ID" value="AXS65938.1"/>
    <property type="molecule type" value="Genomic_DNA"/>
</dbReference>
<keyword evidence="12 17" id="KW-0496">Mitochondrion</keyword>
<keyword evidence="11" id="KW-0520">NAD</keyword>
<feature type="transmembrane region" description="Helical" evidence="16">
    <location>
        <begin position="84"/>
        <end position="101"/>
    </location>
</feature>
<evidence type="ECO:0000256" key="8">
    <source>
        <dbReference type="ARBA" id="ARBA00022967"/>
    </source>
</evidence>
<comment type="catalytic activity">
    <reaction evidence="15">
        <text>a ubiquinone + NADH + 5 H(+)(in) = a ubiquinol + NAD(+) + 4 H(+)(out)</text>
        <dbReference type="Rhea" id="RHEA:29091"/>
        <dbReference type="Rhea" id="RHEA-COMP:9565"/>
        <dbReference type="Rhea" id="RHEA-COMP:9566"/>
        <dbReference type="ChEBI" id="CHEBI:15378"/>
        <dbReference type="ChEBI" id="CHEBI:16389"/>
        <dbReference type="ChEBI" id="CHEBI:17976"/>
        <dbReference type="ChEBI" id="CHEBI:57540"/>
        <dbReference type="ChEBI" id="CHEBI:57945"/>
        <dbReference type="EC" id="7.1.1.2"/>
    </reaction>
</comment>
<evidence type="ECO:0000256" key="10">
    <source>
        <dbReference type="ARBA" id="ARBA00022989"/>
    </source>
</evidence>
<dbReference type="InterPro" id="IPR050269">
    <property type="entry name" value="ComplexI_Subunit6"/>
</dbReference>
<comment type="similarity">
    <text evidence="2">Belongs to the complex I subunit 6 family.</text>
</comment>
<evidence type="ECO:0000256" key="11">
    <source>
        <dbReference type="ARBA" id="ARBA00023027"/>
    </source>
</evidence>
<name>A0A346RIP1_9CUCU</name>
<evidence type="ECO:0000256" key="7">
    <source>
        <dbReference type="ARBA" id="ARBA00022692"/>
    </source>
</evidence>
<evidence type="ECO:0000256" key="5">
    <source>
        <dbReference type="ARBA" id="ARBA00022448"/>
    </source>
</evidence>
<evidence type="ECO:0000256" key="4">
    <source>
        <dbReference type="ARBA" id="ARBA00021095"/>
    </source>
</evidence>
<dbReference type="AlphaFoldDB" id="A0A346RIP1"/>
<accession>A0A346RIP1</accession>